<dbReference type="EMBL" id="GG698486">
    <property type="protein sequence ID" value="EGD95114.1"/>
    <property type="molecule type" value="Genomic_DNA"/>
</dbReference>
<organism evidence="2 3">
    <name type="scientific">Trichophyton tonsurans (strain CBS 112818)</name>
    <name type="common">Scalp ringworm fungus</name>
    <dbReference type="NCBI Taxonomy" id="647933"/>
    <lineage>
        <taxon>Eukaryota</taxon>
        <taxon>Fungi</taxon>
        <taxon>Dikarya</taxon>
        <taxon>Ascomycota</taxon>
        <taxon>Pezizomycotina</taxon>
        <taxon>Eurotiomycetes</taxon>
        <taxon>Eurotiomycetidae</taxon>
        <taxon>Onygenales</taxon>
        <taxon>Arthrodermataceae</taxon>
        <taxon>Trichophyton</taxon>
    </lineage>
</organism>
<dbReference type="HOGENOM" id="CLU_2322025_0_0_1"/>
<dbReference type="AlphaFoldDB" id="F2RUQ0"/>
<feature type="transmembrane region" description="Helical" evidence="1">
    <location>
        <begin position="48"/>
        <end position="67"/>
    </location>
</feature>
<accession>F2RUQ0</accession>
<keyword evidence="3" id="KW-1185">Reference proteome</keyword>
<evidence type="ECO:0000313" key="2">
    <source>
        <dbReference type="EMBL" id="EGD95114.1"/>
    </source>
</evidence>
<protein>
    <submittedName>
        <fullName evidence="2">Uncharacterized protein</fullName>
    </submittedName>
</protein>
<keyword evidence="1" id="KW-0812">Transmembrane</keyword>
<reference evidence="3" key="1">
    <citation type="journal article" date="2012" name="MBio">
        <title>Comparative genome analysis of Trichophyton rubrum and related dermatophytes reveals candidate genes involved in infection.</title>
        <authorList>
            <person name="Martinez D.A."/>
            <person name="Oliver B.G."/>
            <person name="Graeser Y."/>
            <person name="Goldberg J.M."/>
            <person name="Li W."/>
            <person name="Martinez-Rossi N.M."/>
            <person name="Monod M."/>
            <person name="Shelest E."/>
            <person name="Barton R.C."/>
            <person name="Birch E."/>
            <person name="Brakhage A.A."/>
            <person name="Chen Z."/>
            <person name="Gurr S.J."/>
            <person name="Heiman D."/>
            <person name="Heitman J."/>
            <person name="Kosti I."/>
            <person name="Rossi A."/>
            <person name="Saif S."/>
            <person name="Samalova M."/>
            <person name="Saunders C.W."/>
            <person name="Shea T."/>
            <person name="Summerbell R.C."/>
            <person name="Xu J."/>
            <person name="Young S."/>
            <person name="Zeng Q."/>
            <person name="Birren B.W."/>
            <person name="Cuomo C.A."/>
            <person name="White T.C."/>
        </authorList>
    </citation>
    <scope>NUCLEOTIDE SEQUENCE [LARGE SCALE GENOMIC DNA]</scope>
    <source>
        <strain evidence="3">CBS 112818</strain>
    </source>
</reference>
<keyword evidence="1" id="KW-1133">Transmembrane helix</keyword>
<dbReference type="Proteomes" id="UP000009172">
    <property type="component" value="Unassembled WGS sequence"/>
</dbReference>
<proteinExistence type="predicted"/>
<sequence length="109" mass="12091">MDVEDDMSIEHWKYPIKPSELLCLTHKFPVHNTDHITPRAKMNFSLPILLAVVASVLPGIIALPYPVEGGISTLQSCWIACWDAGITCPKIQPYPKQDGGTCQLKGNIY</sequence>
<evidence type="ECO:0000256" key="1">
    <source>
        <dbReference type="SAM" id="Phobius"/>
    </source>
</evidence>
<gene>
    <name evidence="2" type="ORF">TESG_02607</name>
</gene>
<name>F2RUQ0_TRIT1</name>
<keyword evidence="1" id="KW-0472">Membrane</keyword>
<evidence type="ECO:0000313" key="3">
    <source>
        <dbReference type="Proteomes" id="UP000009172"/>
    </source>
</evidence>